<dbReference type="Gene3D" id="3.40.50.150">
    <property type="entry name" value="Vaccinia Virus protein VP39"/>
    <property type="match status" value="1"/>
</dbReference>
<dbReference type="GO" id="GO:0032259">
    <property type="term" value="P:methylation"/>
    <property type="evidence" value="ECO:0007669"/>
    <property type="project" value="UniProtKB-KW"/>
</dbReference>
<feature type="active site" evidence="6">
    <location>
        <position position="188"/>
    </location>
</feature>
<dbReference type="EC" id="2.1.1.37" evidence="1"/>
<accession>A0A3M0A2D4</accession>
<evidence type="ECO:0000256" key="6">
    <source>
        <dbReference type="PROSITE-ProRule" id="PRU01016"/>
    </source>
</evidence>
<dbReference type="Pfam" id="PF00145">
    <property type="entry name" value="DNA_methylase"/>
    <property type="match status" value="1"/>
</dbReference>
<keyword evidence="3 6" id="KW-0808">Transferase</keyword>
<keyword evidence="4 6" id="KW-0949">S-adenosyl-L-methionine</keyword>
<dbReference type="InterPro" id="IPR029063">
    <property type="entry name" value="SAM-dependent_MTases_sf"/>
</dbReference>
<dbReference type="GO" id="GO:0044027">
    <property type="term" value="P:negative regulation of gene expression via chromosomal CpG island methylation"/>
    <property type="evidence" value="ECO:0007669"/>
    <property type="project" value="TreeGrafter"/>
</dbReference>
<reference evidence="8 9" key="1">
    <citation type="submission" date="2018-10" db="EMBL/GenBank/DDBJ databases">
        <title>Genomic Encyclopedia of Archaeal and Bacterial Type Strains, Phase II (KMG-II): from individual species to whole genera.</title>
        <authorList>
            <person name="Goeker M."/>
        </authorList>
    </citation>
    <scope>NUCLEOTIDE SEQUENCE [LARGE SCALE GENOMIC DNA]</scope>
    <source>
        <strain evidence="8 9">ATCC 29870</strain>
    </source>
</reference>
<dbReference type="PRINTS" id="PR00105">
    <property type="entry name" value="C5METTRFRASE"/>
</dbReference>
<dbReference type="SUPFAM" id="SSF53335">
    <property type="entry name" value="S-adenosyl-L-methionine-dependent methyltransferases"/>
    <property type="match status" value="1"/>
</dbReference>
<evidence type="ECO:0000256" key="4">
    <source>
        <dbReference type="ARBA" id="ARBA00022691"/>
    </source>
</evidence>
<dbReference type="InterPro" id="IPR050390">
    <property type="entry name" value="C5-Methyltransferase"/>
</dbReference>
<dbReference type="Gene3D" id="3.90.120.10">
    <property type="entry name" value="DNA Methylase, subunit A, domain 2"/>
    <property type="match status" value="1"/>
</dbReference>
<dbReference type="InterPro" id="IPR001525">
    <property type="entry name" value="C5_MeTfrase"/>
</dbReference>
<evidence type="ECO:0000256" key="5">
    <source>
        <dbReference type="ARBA" id="ARBA00022747"/>
    </source>
</evidence>
<evidence type="ECO:0000256" key="1">
    <source>
        <dbReference type="ARBA" id="ARBA00011975"/>
    </source>
</evidence>
<evidence type="ECO:0000256" key="3">
    <source>
        <dbReference type="ARBA" id="ARBA00022679"/>
    </source>
</evidence>
<dbReference type="PROSITE" id="PS51679">
    <property type="entry name" value="SAM_MT_C5"/>
    <property type="match status" value="1"/>
</dbReference>
<keyword evidence="2 6" id="KW-0489">Methyltransferase</keyword>
<evidence type="ECO:0000313" key="8">
    <source>
        <dbReference type="EMBL" id="RMA79143.1"/>
    </source>
</evidence>
<name>A0A3M0A2D4_9BACT</name>
<dbReference type="NCBIfam" id="TIGR00675">
    <property type="entry name" value="dcm"/>
    <property type="match status" value="1"/>
</dbReference>
<dbReference type="Proteomes" id="UP000267246">
    <property type="component" value="Unassembled WGS sequence"/>
</dbReference>
<evidence type="ECO:0000256" key="7">
    <source>
        <dbReference type="RuleBase" id="RU000416"/>
    </source>
</evidence>
<sequence>MKEYSINEIAELTGKTVKFVRREVASGSLKSYKKGNKTLITEEDYNEWKTTMDEKYNSFLESADFSKSSKINKEKKKNDIINWIDISDEMKNIDGWANNKQIRDFNFIDLFTGAGGLSCGLTMAGMMPVGSVEIMPQAVDTYKSNFSKIKGFKENVSDRDIREEKIKQDLVDSVKDKHVHLIAGGFPCQGFSMAGNRIVADPRNSLYLDMLEIVKRIKPEFVLMENVEGLRSMMDGKIEEKIISDYKEIGYDINVTVLNSADYGVAQYRHRVIFIGNRVGATNYHPQPIYNESNYITVGDVLQKYVDMPENISINHIFSKTSDDMKKRLEAIPIGKSLYGNYSDAWKKVDWNKPSCTVKENHGGVNVHPILNRVMTPRELATLQSFPENFIFSGSKKWQLVQIGNAVPCLLGKAIGLAILKSYDEWSK</sequence>
<dbReference type="GO" id="GO:0009307">
    <property type="term" value="P:DNA restriction-modification system"/>
    <property type="evidence" value="ECO:0007669"/>
    <property type="project" value="UniProtKB-KW"/>
</dbReference>
<dbReference type="OrthoDB" id="9813719at2"/>
<comment type="similarity">
    <text evidence="6 7">Belongs to the class I-like SAM-binding methyltransferase superfamily. C5-methyltransferase family.</text>
</comment>
<proteinExistence type="inferred from homology"/>
<protein>
    <recommendedName>
        <fullName evidence="1">DNA (cytosine-5-)-methyltransferase</fullName>
        <ecNumber evidence="1">2.1.1.37</ecNumber>
    </recommendedName>
</protein>
<dbReference type="PANTHER" id="PTHR10629:SF52">
    <property type="entry name" value="DNA (CYTOSINE-5)-METHYLTRANSFERASE 1"/>
    <property type="match status" value="1"/>
</dbReference>
<evidence type="ECO:0000313" key="9">
    <source>
        <dbReference type="Proteomes" id="UP000267246"/>
    </source>
</evidence>
<evidence type="ECO:0000256" key="2">
    <source>
        <dbReference type="ARBA" id="ARBA00022603"/>
    </source>
</evidence>
<dbReference type="RefSeq" id="WP_121940515.1">
    <property type="nucleotide sequence ID" value="NZ_CP137846.1"/>
</dbReference>
<dbReference type="GO" id="GO:0003886">
    <property type="term" value="F:DNA (cytosine-5-)-methyltransferase activity"/>
    <property type="evidence" value="ECO:0007669"/>
    <property type="project" value="UniProtKB-EC"/>
</dbReference>
<organism evidence="8 9">
    <name type="scientific">Metamycoplasma subdolum</name>
    <dbReference type="NCBI Taxonomy" id="92407"/>
    <lineage>
        <taxon>Bacteria</taxon>
        <taxon>Bacillati</taxon>
        <taxon>Mycoplasmatota</taxon>
        <taxon>Mycoplasmoidales</taxon>
        <taxon>Metamycoplasmataceae</taxon>
        <taxon>Metamycoplasma</taxon>
    </lineage>
</organism>
<dbReference type="GO" id="GO:0003677">
    <property type="term" value="F:DNA binding"/>
    <property type="evidence" value="ECO:0007669"/>
    <property type="project" value="TreeGrafter"/>
</dbReference>
<dbReference type="EMBL" id="REFI01000004">
    <property type="protein sequence ID" value="RMA79143.1"/>
    <property type="molecule type" value="Genomic_DNA"/>
</dbReference>
<comment type="caution">
    <text evidence="8">The sequence shown here is derived from an EMBL/GenBank/DDBJ whole genome shotgun (WGS) entry which is preliminary data.</text>
</comment>
<gene>
    <name evidence="8" type="ORF">JN00_0011</name>
</gene>
<dbReference type="PANTHER" id="PTHR10629">
    <property type="entry name" value="CYTOSINE-SPECIFIC METHYLTRANSFERASE"/>
    <property type="match status" value="1"/>
</dbReference>
<keyword evidence="5" id="KW-0680">Restriction system</keyword>
<dbReference type="AlphaFoldDB" id="A0A3M0A2D4"/>
<keyword evidence="9" id="KW-1185">Reference proteome</keyword>